<protein>
    <submittedName>
        <fullName evidence="1">7692_t:CDS:1</fullName>
    </submittedName>
</protein>
<sequence length="46" mass="5415">TIKSWIRRNREFMNVATDPFYALRAACAQITPEMAVNFFRESGYLE</sequence>
<proteinExistence type="predicted"/>
<reference evidence="1" key="1">
    <citation type="submission" date="2021-06" db="EMBL/GenBank/DDBJ databases">
        <authorList>
            <person name="Kallberg Y."/>
            <person name="Tangrot J."/>
            <person name="Rosling A."/>
        </authorList>
    </citation>
    <scope>NUCLEOTIDE SEQUENCE</scope>
    <source>
        <strain evidence="1">28 12/20/2015</strain>
    </source>
</reference>
<keyword evidence="2" id="KW-1185">Reference proteome</keyword>
<gene>
    <name evidence="1" type="ORF">SPELUC_LOCUS13969</name>
</gene>
<evidence type="ECO:0000313" key="1">
    <source>
        <dbReference type="EMBL" id="CAG8743393.1"/>
    </source>
</evidence>
<feature type="non-terminal residue" evidence="1">
    <location>
        <position position="1"/>
    </location>
</feature>
<name>A0ACA9QB29_9GLOM</name>
<dbReference type="Proteomes" id="UP000789366">
    <property type="component" value="Unassembled WGS sequence"/>
</dbReference>
<evidence type="ECO:0000313" key="2">
    <source>
        <dbReference type="Proteomes" id="UP000789366"/>
    </source>
</evidence>
<dbReference type="EMBL" id="CAJVPW010039086">
    <property type="protein sequence ID" value="CAG8743393.1"/>
    <property type="molecule type" value="Genomic_DNA"/>
</dbReference>
<accession>A0ACA9QB29</accession>
<organism evidence="1 2">
    <name type="scientific">Cetraspora pellucida</name>
    <dbReference type="NCBI Taxonomy" id="1433469"/>
    <lineage>
        <taxon>Eukaryota</taxon>
        <taxon>Fungi</taxon>
        <taxon>Fungi incertae sedis</taxon>
        <taxon>Mucoromycota</taxon>
        <taxon>Glomeromycotina</taxon>
        <taxon>Glomeromycetes</taxon>
        <taxon>Diversisporales</taxon>
        <taxon>Gigasporaceae</taxon>
        <taxon>Cetraspora</taxon>
    </lineage>
</organism>
<comment type="caution">
    <text evidence="1">The sequence shown here is derived from an EMBL/GenBank/DDBJ whole genome shotgun (WGS) entry which is preliminary data.</text>
</comment>